<dbReference type="RefSeq" id="WP_386666042.1">
    <property type="nucleotide sequence ID" value="NZ_JBHLTG010000001.1"/>
</dbReference>
<organism evidence="1 2">
    <name type="scientific">Lysobacter korlensis</name>
    <dbReference type="NCBI Taxonomy" id="553636"/>
    <lineage>
        <taxon>Bacteria</taxon>
        <taxon>Pseudomonadati</taxon>
        <taxon>Pseudomonadota</taxon>
        <taxon>Gammaproteobacteria</taxon>
        <taxon>Lysobacterales</taxon>
        <taxon>Lysobacteraceae</taxon>
        <taxon>Lysobacter</taxon>
    </lineage>
</organism>
<name>A0ABV6RKJ9_9GAMM</name>
<accession>A0ABV6RKJ9</accession>
<comment type="caution">
    <text evidence="1">The sequence shown here is derived from an EMBL/GenBank/DDBJ whole genome shotgun (WGS) entry which is preliminary data.</text>
</comment>
<protein>
    <submittedName>
        <fullName evidence="1">Uncharacterized protein</fullName>
    </submittedName>
</protein>
<evidence type="ECO:0000313" key="2">
    <source>
        <dbReference type="Proteomes" id="UP001589896"/>
    </source>
</evidence>
<gene>
    <name evidence="1" type="ORF">ACFFGH_06435</name>
</gene>
<keyword evidence="2" id="KW-1185">Reference proteome</keyword>
<dbReference type="EMBL" id="JBHLTG010000001">
    <property type="protein sequence ID" value="MFC0677486.1"/>
    <property type="molecule type" value="Genomic_DNA"/>
</dbReference>
<sequence>MNAVRPLIKRTKDRTLWRVGRGRLEPLDGFTLGQLRAKGYKLGDILSAELTKPRSPGFHRLAHQLGSMLAENIEAFAGMDSHGVLKRLQIEANVGCDEIALNFPGVGPCTYRVPRSLSFASMDEGQFREVIAGMCRHVSRQYWPTCSPDDIERMASVWVEAT</sequence>
<reference evidence="1 2" key="1">
    <citation type="submission" date="2024-09" db="EMBL/GenBank/DDBJ databases">
        <authorList>
            <person name="Sun Q."/>
            <person name="Mori K."/>
        </authorList>
    </citation>
    <scope>NUCLEOTIDE SEQUENCE [LARGE SCALE GENOMIC DNA]</scope>
    <source>
        <strain evidence="1 2">KCTC 23076</strain>
    </source>
</reference>
<dbReference type="Proteomes" id="UP001589896">
    <property type="component" value="Unassembled WGS sequence"/>
</dbReference>
<evidence type="ECO:0000313" key="1">
    <source>
        <dbReference type="EMBL" id="MFC0677486.1"/>
    </source>
</evidence>
<proteinExistence type="predicted"/>